<dbReference type="RefSeq" id="WP_126922351.1">
    <property type="nucleotide sequence ID" value="NZ_ML133691.1"/>
</dbReference>
<dbReference type="AlphaFoldDB" id="A0A432PHK0"/>
<dbReference type="Gene3D" id="3.90.20.20">
    <property type="match status" value="1"/>
</dbReference>
<dbReference type="EMBL" id="RJTH01000006">
    <property type="protein sequence ID" value="RUM23880.1"/>
    <property type="molecule type" value="Genomic_DNA"/>
</dbReference>
<feature type="region of interest" description="Disordered" evidence="7">
    <location>
        <begin position="1"/>
        <end position="31"/>
    </location>
</feature>
<proteinExistence type="inferred from homology"/>
<comment type="function">
    <text evidence="4 5">Participates actively in the response to hyperosmotic and heat shock by preventing the aggregation of stress-denatured proteins, in association with DnaK and GrpE. It is the nucleotide exchange factor for DnaK and may function as a thermosensor. Unfolded proteins bind initially to DnaJ; upon interaction with the DnaJ-bound protein, DnaK hydrolyzes its bound ATP, resulting in the formation of a stable complex. GrpE releases ADP from DnaK; ATP binding to DnaK triggers the release of the substrate protein, thus completing the reaction cycle. Several rounds of ATP-dependent interactions between DnaJ, DnaK and GrpE are required for fully efficient folding.</text>
</comment>
<dbReference type="PROSITE" id="PS01071">
    <property type="entry name" value="GRPE"/>
    <property type="match status" value="1"/>
</dbReference>
<organism evidence="8 9">
    <name type="scientific">Rhizobium vallis</name>
    <dbReference type="NCBI Taxonomy" id="634290"/>
    <lineage>
        <taxon>Bacteria</taxon>
        <taxon>Pseudomonadati</taxon>
        <taxon>Pseudomonadota</taxon>
        <taxon>Alphaproteobacteria</taxon>
        <taxon>Hyphomicrobiales</taxon>
        <taxon>Rhizobiaceae</taxon>
        <taxon>Rhizobium/Agrobacterium group</taxon>
        <taxon>Rhizobium</taxon>
    </lineage>
</organism>
<evidence type="ECO:0000313" key="9">
    <source>
        <dbReference type="Proteomes" id="UP000278823"/>
    </source>
</evidence>
<dbReference type="SUPFAM" id="SSF51064">
    <property type="entry name" value="Head domain of nucleotide exchange factor GrpE"/>
    <property type="match status" value="1"/>
</dbReference>
<dbReference type="InterPro" id="IPR009012">
    <property type="entry name" value="GrpE_head"/>
</dbReference>
<protein>
    <recommendedName>
        <fullName evidence="4 5">Protein GrpE</fullName>
    </recommendedName>
    <alternativeName>
        <fullName evidence="4">HSP-70 cofactor</fullName>
    </alternativeName>
</protein>
<dbReference type="GO" id="GO:0006457">
    <property type="term" value="P:protein folding"/>
    <property type="evidence" value="ECO:0007669"/>
    <property type="project" value="InterPro"/>
</dbReference>
<dbReference type="CDD" id="cd00446">
    <property type="entry name" value="GrpE"/>
    <property type="match status" value="1"/>
</dbReference>
<evidence type="ECO:0000256" key="1">
    <source>
        <dbReference type="ARBA" id="ARBA00009054"/>
    </source>
</evidence>
<dbReference type="Pfam" id="PF01025">
    <property type="entry name" value="GrpE"/>
    <property type="match status" value="1"/>
</dbReference>
<comment type="similarity">
    <text evidence="1 4 6">Belongs to the GrpE family.</text>
</comment>
<evidence type="ECO:0000256" key="7">
    <source>
        <dbReference type="SAM" id="MobiDB-lite"/>
    </source>
</evidence>
<evidence type="ECO:0000256" key="3">
    <source>
        <dbReference type="ARBA" id="ARBA00023186"/>
    </source>
</evidence>
<evidence type="ECO:0000313" key="8">
    <source>
        <dbReference type="EMBL" id="RUM23880.1"/>
    </source>
</evidence>
<dbReference type="HAMAP" id="MF_01151">
    <property type="entry name" value="GrpE"/>
    <property type="match status" value="1"/>
</dbReference>
<feature type="compositionally biased region" description="Basic and acidic residues" evidence="7">
    <location>
        <begin position="1"/>
        <end position="12"/>
    </location>
</feature>
<dbReference type="GO" id="GO:0042803">
    <property type="term" value="F:protein homodimerization activity"/>
    <property type="evidence" value="ECO:0007669"/>
    <property type="project" value="InterPro"/>
</dbReference>
<dbReference type="PANTHER" id="PTHR21237:SF23">
    <property type="entry name" value="GRPE PROTEIN HOMOLOG, MITOCHONDRIAL"/>
    <property type="match status" value="1"/>
</dbReference>
<dbReference type="InterPro" id="IPR000740">
    <property type="entry name" value="GrpE"/>
</dbReference>
<gene>
    <name evidence="4" type="primary">grpE</name>
    <name evidence="8" type="ORF">EFQ99_17980</name>
</gene>
<evidence type="ECO:0000256" key="6">
    <source>
        <dbReference type="RuleBase" id="RU004478"/>
    </source>
</evidence>
<evidence type="ECO:0000256" key="4">
    <source>
        <dbReference type="HAMAP-Rule" id="MF_01151"/>
    </source>
</evidence>
<dbReference type="Proteomes" id="UP000278823">
    <property type="component" value="Unassembled WGS sequence"/>
</dbReference>
<comment type="subcellular location">
    <subcellularLocation>
        <location evidence="4">Cytoplasm</location>
    </subcellularLocation>
</comment>
<dbReference type="PANTHER" id="PTHR21237">
    <property type="entry name" value="GRPE PROTEIN"/>
    <property type="match status" value="1"/>
</dbReference>
<dbReference type="PRINTS" id="PR00773">
    <property type="entry name" value="GRPEPROTEIN"/>
</dbReference>
<evidence type="ECO:0000256" key="2">
    <source>
        <dbReference type="ARBA" id="ARBA00023016"/>
    </source>
</evidence>
<keyword evidence="3 4" id="KW-0143">Chaperone</keyword>
<dbReference type="GO" id="GO:0000774">
    <property type="term" value="F:adenyl-nucleotide exchange factor activity"/>
    <property type="evidence" value="ECO:0007669"/>
    <property type="project" value="InterPro"/>
</dbReference>
<dbReference type="SUPFAM" id="SSF58014">
    <property type="entry name" value="Coiled-coil domain of nucleotide exchange factor GrpE"/>
    <property type="match status" value="1"/>
</dbReference>
<dbReference type="GO" id="GO:0051082">
    <property type="term" value="F:unfolded protein binding"/>
    <property type="evidence" value="ECO:0007669"/>
    <property type="project" value="TreeGrafter"/>
</dbReference>
<dbReference type="GO" id="GO:0005737">
    <property type="term" value="C:cytoplasm"/>
    <property type="evidence" value="ECO:0007669"/>
    <property type="project" value="UniProtKB-SubCell"/>
</dbReference>
<comment type="caution">
    <text evidence="8">The sequence shown here is derived from an EMBL/GenBank/DDBJ whole genome shotgun (WGS) entry which is preliminary data.</text>
</comment>
<evidence type="ECO:0000256" key="5">
    <source>
        <dbReference type="RuleBase" id="RU000639"/>
    </source>
</evidence>
<keyword evidence="9" id="KW-1185">Reference proteome</keyword>
<comment type="subunit">
    <text evidence="4">Homodimer.</text>
</comment>
<keyword evidence="2 4" id="KW-0346">Stress response</keyword>
<feature type="region of interest" description="Disordered" evidence="7">
    <location>
        <begin position="177"/>
        <end position="197"/>
    </location>
</feature>
<keyword evidence="4" id="KW-0963">Cytoplasm</keyword>
<dbReference type="Gene3D" id="2.30.22.10">
    <property type="entry name" value="Head domain of nucleotide exchange factor GrpE"/>
    <property type="match status" value="1"/>
</dbReference>
<name>A0A432PHK0_9HYPH</name>
<accession>A0A432PHK0</accession>
<dbReference type="GO" id="GO:0051087">
    <property type="term" value="F:protein-folding chaperone binding"/>
    <property type="evidence" value="ECO:0007669"/>
    <property type="project" value="InterPro"/>
</dbReference>
<sequence length="197" mass="21029">MSEKDAEKHLAGSDDTAAATPANGSEKSAADITTELAVTKDRLLCSLAEQENIRNQARRDRDQAVRYAAAKFASDLLPVVDNLERAIASVPKDKRSDPAVADLLAGVEATHRALLAAFTQQGITRLDPIGKPFDPHQHEASFEAVDPQYSPGSVTNVIQSGYMHHDRLLRPALVGVNASSGDARATPAEARPKTDAP</sequence>
<reference evidence="9" key="1">
    <citation type="submission" date="2018-11" db="EMBL/GenBank/DDBJ databases">
        <title>Rhizobium chutanense sp. nov., isolated from root nodules of Phaseolus vulgaris in China.</title>
        <authorList>
            <person name="Huo Y."/>
        </authorList>
    </citation>
    <scope>NUCLEOTIDE SEQUENCE [LARGE SCALE GENOMIC DNA]</scope>
    <source>
        <strain evidence="9">CCBAU 65647</strain>
    </source>
</reference>
<dbReference type="OrthoDB" id="9789811at2"/>
<dbReference type="InterPro" id="IPR013805">
    <property type="entry name" value="GrpE_CC"/>
</dbReference>